<dbReference type="Pfam" id="PF04392">
    <property type="entry name" value="ABC_sub_bind"/>
    <property type="match status" value="1"/>
</dbReference>
<keyword evidence="1" id="KW-0812">Transmembrane</keyword>
<keyword evidence="1" id="KW-1133">Transmembrane helix</keyword>
<dbReference type="PANTHER" id="PTHR35271:SF1">
    <property type="entry name" value="ABC TRANSPORTER, SUBSTRATE-BINDING LIPOPROTEIN"/>
    <property type="match status" value="1"/>
</dbReference>
<feature type="transmembrane region" description="Helical" evidence="1">
    <location>
        <begin position="6"/>
        <end position="25"/>
    </location>
</feature>
<evidence type="ECO:0008006" key="3">
    <source>
        <dbReference type="Google" id="ProtNLM"/>
    </source>
</evidence>
<gene>
    <name evidence="2" type="ORF">S01H1_39171</name>
</gene>
<sequence>MKSKTVIGVVVALVVVALVVVGVVLPRKPSGQEGSYTIGVNQFATHPLLDAVYRGLIDGLAESGISEETGSKIIFKNANGDQNVAFQINKQFADQEVGMIIPIATPPSQSACKVTETIPIVFAAITDPVKAGI</sequence>
<name>X0VI80_9ZZZZ</name>
<protein>
    <recommendedName>
        <fullName evidence="3">Leucine-binding protein domain-containing protein</fullName>
    </recommendedName>
</protein>
<dbReference type="Gene3D" id="3.40.50.2300">
    <property type="match status" value="1"/>
</dbReference>
<comment type="caution">
    <text evidence="2">The sequence shown here is derived from an EMBL/GenBank/DDBJ whole genome shotgun (WGS) entry which is preliminary data.</text>
</comment>
<accession>X0VI80</accession>
<evidence type="ECO:0000313" key="2">
    <source>
        <dbReference type="EMBL" id="GAG10912.1"/>
    </source>
</evidence>
<reference evidence="2" key="1">
    <citation type="journal article" date="2014" name="Front. Microbiol.">
        <title>High frequency of phylogenetically diverse reductive dehalogenase-homologous genes in deep subseafloor sedimentary metagenomes.</title>
        <authorList>
            <person name="Kawai M."/>
            <person name="Futagami T."/>
            <person name="Toyoda A."/>
            <person name="Takaki Y."/>
            <person name="Nishi S."/>
            <person name="Hori S."/>
            <person name="Arai W."/>
            <person name="Tsubouchi T."/>
            <person name="Morono Y."/>
            <person name="Uchiyama I."/>
            <person name="Ito T."/>
            <person name="Fujiyama A."/>
            <person name="Inagaki F."/>
            <person name="Takami H."/>
        </authorList>
    </citation>
    <scope>NUCLEOTIDE SEQUENCE</scope>
    <source>
        <strain evidence="2">Expedition CK06-06</strain>
    </source>
</reference>
<dbReference type="PANTHER" id="PTHR35271">
    <property type="entry name" value="ABC TRANSPORTER, SUBSTRATE-BINDING LIPOPROTEIN-RELATED"/>
    <property type="match status" value="1"/>
</dbReference>
<evidence type="ECO:0000256" key="1">
    <source>
        <dbReference type="SAM" id="Phobius"/>
    </source>
</evidence>
<organism evidence="2">
    <name type="scientific">marine sediment metagenome</name>
    <dbReference type="NCBI Taxonomy" id="412755"/>
    <lineage>
        <taxon>unclassified sequences</taxon>
        <taxon>metagenomes</taxon>
        <taxon>ecological metagenomes</taxon>
    </lineage>
</organism>
<dbReference type="InterPro" id="IPR007487">
    <property type="entry name" value="ABC_transpt-TYRBP-like"/>
</dbReference>
<dbReference type="AlphaFoldDB" id="X0VI80"/>
<proteinExistence type="predicted"/>
<keyword evidence="1" id="KW-0472">Membrane</keyword>
<dbReference type="EMBL" id="BARS01024697">
    <property type="protein sequence ID" value="GAG10912.1"/>
    <property type="molecule type" value="Genomic_DNA"/>
</dbReference>
<feature type="non-terminal residue" evidence="2">
    <location>
        <position position="133"/>
    </location>
</feature>